<name>B4MM91_DROWI</name>
<sequence length="192" mass="22193">MREVLKKNYTLLLVLLVVCPMTGAWRAFKIIFTRIDYEVNDKIVTVNVQIQNETDSSITVEFKTHEVLNDVYLTASLALENDKGNYSTLLNHTVNFCKMLKIRNTDPLIRSIYDDLIRHGKLIRDCPVQKGTYSLTNYQVDEELMPSFLPETNFQFTLILSKPQNDVIFRGIIYGRIDKSKGFNNLKMFSLG</sequence>
<evidence type="ECO:0000313" key="2">
    <source>
        <dbReference type="EMBL" id="EDW73236.2"/>
    </source>
</evidence>
<gene>
    <name evidence="2" type="primary">Dwil\GK17449</name>
    <name evidence="2" type="ORF">Dwil_GK17449</name>
</gene>
<dbReference type="EMBL" id="CH963847">
    <property type="protein sequence ID" value="EDW73236.2"/>
    <property type="molecule type" value="Genomic_DNA"/>
</dbReference>
<evidence type="ECO:0000256" key="1">
    <source>
        <dbReference type="ARBA" id="ARBA00022729"/>
    </source>
</evidence>
<dbReference type="SMART" id="SM00697">
    <property type="entry name" value="DM8"/>
    <property type="match status" value="1"/>
</dbReference>
<keyword evidence="1" id="KW-0732">Signal</keyword>
<dbReference type="Gene3D" id="2.70.220.10">
    <property type="entry name" value="Ganglioside GM2 activator"/>
    <property type="match status" value="1"/>
</dbReference>
<evidence type="ECO:0000313" key="3">
    <source>
        <dbReference type="Proteomes" id="UP000007798"/>
    </source>
</evidence>
<dbReference type="OrthoDB" id="8186735at2759"/>
<dbReference type="Proteomes" id="UP000007798">
    <property type="component" value="Unassembled WGS sequence"/>
</dbReference>
<dbReference type="SUPFAM" id="SSF63707">
    <property type="entry name" value="Ganglioside M2 (gm2) activator"/>
    <property type="match status" value="1"/>
</dbReference>
<dbReference type="Pfam" id="PF06477">
    <property type="entry name" value="DUF1091"/>
    <property type="match status" value="1"/>
</dbReference>
<dbReference type="PANTHER" id="PTHR20898:SF1">
    <property type="entry name" value="MD-2-RELATED LIPID-RECOGNITION DOMAIN-CONTAINING PROTEIN"/>
    <property type="match status" value="1"/>
</dbReference>
<dbReference type="KEGG" id="dwi:6638872"/>
<accession>B4MM91</accession>
<dbReference type="eggNOG" id="ENOG502TBAE">
    <property type="taxonomic scope" value="Eukaryota"/>
</dbReference>
<dbReference type="InterPro" id="IPR036846">
    <property type="entry name" value="GM2-AP_sf"/>
</dbReference>
<organism evidence="2 3">
    <name type="scientific">Drosophila willistoni</name>
    <name type="common">Fruit fly</name>
    <dbReference type="NCBI Taxonomy" id="7260"/>
    <lineage>
        <taxon>Eukaryota</taxon>
        <taxon>Metazoa</taxon>
        <taxon>Ecdysozoa</taxon>
        <taxon>Arthropoda</taxon>
        <taxon>Hexapoda</taxon>
        <taxon>Insecta</taxon>
        <taxon>Pterygota</taxon>
        <taxon>Neoptera</taxon>
        <taxon>Endopterygota</taxon>
        <taxon>Diptera</taxon>
        <taxon>Brachycera</taxon>
        <taxon>Muscomorpha</taxon>
        <taxon>Ephydroidea</taxon>
        <taxon>Drosophilidae</taxon>
        <taxon>Drosophila</taxon>
        <taxon>Sophophora</taxon>
    </lineage>
</organism>
<dbReference type="AlphaFoldDB" id="B4MM91"/>
<proteinExistence type="predicted"/>
<protein>
    <submittedName>
        <fullName evidence="2">Uncharacterized protein</fullName>
    </submittedName>
</protein>
<dbReference type="PhylomeDB" id="B4MM91"/>
<reference evidence="2 3" key="1">
    <citation type="journal article" date="2007" name="Nature">
        <title>Evolution of genes and genomes on the Drosophila phylogeny.</title>
        <authorList>
            <consortium name="Drosophila 12 Genomes Consortium"/>
            <person name="Clark A.G."/>
            <person name="Eisen M.B."/>
            <person name="Smith D.R."/>
            <person name="Bergman C.M."/>
            <person name="Oliver B."/>
            <person name="Markow T.A."/>
            <person name="Kaufman T.C."/>
            <person name="Kellis M."/>
            <person name="Gelbart W."/>
            <person name="Iyer V.N."/>
            <person name="Pollard D.A."/>
            <person name="Sackton T.B."/>
            <person name="Larracuente A.M."/>
            <person name="Singh N.D."/>
            <person name="Abad J.P."/>
            <person name="Abt D.N."/>
            <person name="Adryan B."/>
            <person name="Aguade M."/>
            <person name="Akashi H."/>
            <person name="Anderson W.W."/>
            <person name="Aquadro C.F."/>
            <person name="Ardell D.H."/>
            <person name="Arguello R."/>
            <person name="Artieri C.G."/>
            <person name="Barbash D.A."/>
            <person name="Barker D."/>
            <person name="Barsanti P."/>
            <person name="Batterham P."/>
            <person name="Batzoglou S."/>
            <person name="Begun D."/>
            <person name="Bhutkar A."/>
            <person name="Blanco E."/>
            <person name="Bosak S.A."/>
            <person name="Bradley R.K."/>
            <person name="Brand A.D."/>
            <person name="Brent M.R."/>
            <person name="Brooks A.N."/>
            <person name="Brown R.H."/>
            <person name="Butlin R.K."/>
            <person name="Caggese C."/>
            <person name="Calvi B.R."/>
            <person name="Bernardo de Carvalho A."/>
            <person name="Caspi A."/>
            <person name="Castrezana S."/>
            <person name="Celniker S.E."/>
            <person name="Chang J.L."/>
            <person name="Chapple C."/>
            <person name="Chatterji S."/>
            <person name="Chinwalla A."/>
            <person name="Civetta A."/>
            <person name="Clifton S.W."/>
            <person name="Comeron J.M."/>
            <person name="Costello J.C."/>
            <person name="Coyne J.A."/>
            <person name="Daub J."/>
            <person name="David R.G."/>
            <person name="Delcher A.L."/>
            <person name="Delehaunty K."/>
            <person name="Do C.B."/>
            <person name="Ebling H."/>
            <person name="Edwards K."/>
            <person name="Eickbush T."/>
            <person name="Evans J.D."/>
            <person name="Filipski A."/>
            <person name="Findeiss S."/>
            <person name="Freyhult E."/>
            <person name="Fulton L."/>
            <person name="Fulton R."/>
            <person name="Garcia A.C."/>
            <person name="Gardiner A."/>
            <person name="Garfield D.A."/>
            <person name="Garvin B.E."/>
            <person name="Gibson G."/>
            <person name="Gilbert D."/>
            <person name="Gnerre S."/>
            <person name="Godfrey J."/>
            <person name="Good R."/>
            <person name="Gotea V."/>
            <person name="Gravely B."/>
            <person name="Greenberg A.J."/>
            <person name="Griffiths-Jones S."/>
            <person name="Gross S."/>
            <person name="Guigo R."/>
            <person name="Gustafson E.A."/>
            <person name="Haerty W."/>
            <person name="Hahn M.W."/>
            <person name="Halligan D.L."/>
            <person name="Halpern A.L."/>
            <person name="Halter G.M."/>
            <person name="Han M.V."/>
            <person name="Heger A."/>
            <person name="Hillier L."/>
            <person name="Hinrichs A.S."/>
            <person name="Holmes I."/>
            <person name="Hoskins R.A."/>
            <person name="Hubisz M.J."/>
            <person name="Hultmark D."/>
            <person name="Huntley M.A."/>
            <person name="Jaffe D.B."/>
            <person name="Jagadeeshan S."/>
            <person name="Jeck W.R."/>
            <person name="Johnson J."/>
            <person name="Jones C.D."/>
            <person name="Jordan W.C."/>
            <person name="Karpen G.H."/>
            <person name="Kataoka E."/>
            <person name="Keightley P.D."/>
            <person name="Kheradpour P."/>
            <person name="Kirkness E.F."/>
            <person name="Koerich L.B."/>
            <person name="Kristiansen K."/>
            <person name="Kudrna D."/>
            <person name="Kulathinal R.J."/>
            <person name="Kumar S."/>
            <person name="Kwok R."/>
            <person name="Lander E."/>
            <person name="Langley C.H."/>
            <person name="Lapoint R."/>
            <person name="Lazzaro B.P."/>
            <person name="Lee S.J."/>
            <person name="Levesque L."/>
            <person name="Li R."/>
            <person name="Lin C.F."/>
            <person name="Lin M.F."/>
            <person name="Lindblad-Toh K."/>
            <person name="Llopart A."/>
            <person name="Long M."/>
            <person name="Low L."/>
            <person name="Lozovsky E."/>
            <person name="Lu J."/>
            <person name="Luo M."/>
            <person name="Machado C.A."/>
            <person name="Makalowski W."/>
            <person name="Marzo M."/>
            <person name="Matsuda M."/>
            <person name="Matzkin L."/>
            <person name="McAllister B."/>
            <person name="McBride C.S."/>
            <person name="McKernan B."/>
            <person name="McKernan K."/>
            <person name="Mendez-Lago M."/>
            <person name="Minx P."/>
            <person name="Mollenhauer M.U."/>
            <person name="Montooth K."/>
            <person name="Mount S.M."/>
            <person name="Mu X."/>
            <person name="Myers E."/>
            <person name="Negre B."/>
            <person name="Newfeld S."/>
            <person name="Nielsen R."/>
            <person name="Noor M.A."/>
            <person name="O'Grady P."/>
            <person name="Pachter L."/>
            <person name="Papaceit M."/>
            <person name="Parisi M.J."/>
            <person name="Parisi M."/>
            <person name="Parts L."/>
            <person name="Pedersen J.S."/>
            <person name="Pesole G."/>
            <person name="Phillippy A.M."/>
            <person name="Ponting C.P."/>
            <person name="Pop M."/>
            <person name="Porcelli D."/>
            <person name="Powell J.R."/>
            <person name="Prohaska S."/>
            <person name="Pruitt K."/>
            <person name="Puig M."/>
            <person name="Quesneville H."/>
            <person name="Ram K.R."/>
            <person name="Rand D."/>
            <person name="Rasmussen M.D."/>
            <person name="Reed L.K."/>
            <person name="Reenan R."/>
            <person name="Reily A."/>
            <person name="Remington K.A."/>
            <person name="Rieger T.T."/>
            <person name="Ritchie M.G."/>
            <person name="Robin C."/>
            <person name="Rogers Y.H."/>
            <person name="Rohde C."/>
            <person name="Rozas J."/>
            <person name="Rubenfield M.J."/>
            <person name="Ruiz A."/>
            <person name="Russo S."/>
            <person name="Salzberg S.L."/>
            <person name="Sanchez-Gracia A."/>
            <person name="Saranga D.J."/>
            <person name="Sato H."/>
            <person name="Schaeffer S.W."/>
            <person name="Schatz M.C."/>
            <person name="Schlenke T."/>
            <person name="Schwartz R."/>
            <person name="Segarra C."/>
            <person name="Singh R.S."/>
            <person name="Sirot L."/>
            <person name="Sirota M."/>
            <person name="Sisneros N.B."/>
            <person name="Smith C.D."/>
            <person name="Smith T.F."/>
            <person name="Spieth J."/>
            <person name="Stage D.E."/>
            <person name="Stark A."/>
            <person name="Stephan W."/>
            <person name="Strausberg R.L."/>
            <person name="Strempel S."/>
            <person name="Sturgill D."/>
            <person name="Sutton G."/>
            <person name="Sutton G.G."/>
            <person name="Tao W."/>
            <person name="Teichmann S."/>
            <person name="Tobari Y.N."/>
            <person name="Tomimura Y."/>
            <person name="Tsolas J.M."/>
            <person name="Valente V.L."/>
            <person name="Venter E."/>
            <person name="Venter J.C."/>
            <person name="Vicario S."/>
            <person name="Vieira F.G."/>
            <person name="Vilella A.J."/>
            <person name="Villasante A."/>
            <person name="Walenz B."/>
            <person name="Wang J."/>
            <person name="Wasserman M."/>
            <person name="Watts T."/>
            <person name="Wilson D."/>
            <person name="Wilson R.K."/>
            <person name="Wing R.A."/>
            <person name="Wolfner M.F."/>
            <person name="Wong A."/>
            <person name="Wong G.K."/>
            <person name="Wu C.I."/>
            <person name="Wu G."/>
            <person name="Yamamoto D."/>
            <person name="Yang H.P."/>
            <person name="Yang S.P."/>
            <person name="Yorke J.A."/>
            <person name="Yoshida K."/>
            <person name="Zdobnov E."/>
            <person name="Zhang P."/>
            <person name="Zhang Y."/>
            <person name="Zimin A.V."/>
            <person name="Baldwin J."/>
            <person name="Abdouelleil A."/>
            <person name="Abdulkadir J."/>
            <person name="Abebe A."/>
            <person name="Abera B."/>
            <person name="Abreu J."/>
            <person name="Acer S.C."/>
            <person name="Aftuck L."/>
            <person name="Alexander A."/>
            <person name="An P."/>
            <person name="Anderson E."/>
            <person name="Anderson S."/>
            <person name="Arachi H."/>
            <person name="Azer M."/>
            <person name="Bachantsang P."/>
            <person name="Barry A."/>
            <person name="Bayul T."/>
            <person name="Berlin A."/>
            <person name="Bessette D."/>
            <person name="Bloom T."/>
            <person name="Blye J."/>
            <person name="Boguslavskiy L."/>
            <person name="Bonnet C."/>
            <person name="Boukhgalter B."/>
            <person name="Bourzgui I."/>
            <person name="Brown A."/>
            <person name="Cahill P."/>
            <person name="Channer S."/>
            <person name="Cheshatsang Y."/>
            <person name="Chuda L."/>
            <person name="Citroen M."/>
            <person name="Collymore A."/>
            <person name="Cooke P."/>
            <person name="Costello M."/>
            <person name="D'Aco K."/>
            <person name="Daza R."/>
            <person name="De Haan G."/>
            <person name="DeGray S."/>
            <person name="DeMaso C."/>
            <person name="Dhargay N."/>
            <person name="Dooley K."/>
            <person name="Dooley E."/>
            <person name="Doricent M."/>
            <person name="Dorje P."/>
            <person name="Dorjee K."/>
            <person name="Dupes A."/>
            <person name="Elong R."/>
            <person name="Falk J."/>
            <person name="Farina A."/>
            <person name="Faro S."/>
            <person name="Ferguson D."/>
            <person name="Fisher S."/>
            <person name="Foley C.D."/>
            <person name="Franke A."/>
            <person name="Friedrich D."/>
            <person name="Gadbois L."/>
            <person name="Gearin G."/>
            <person name="Gearin C.R."/>
            <person name="Giannoukos G."/>
            <person name="Goode T."/>
            <person name="Graham J."/>
            <person name="Grandbois E."/>
            <person name="Grewal S."/>
            <person name="Gyaltsen K."/>
            <person name="Hafez N."/>
            <person name="Hagos B."/>
            <person name="Hall J."/>
            <person name="Henson C."/>
            <person name="Hollinger A."/>
            <person name="Honan T."/>
            <person name="Huard M.D."/>
            <person name="Hughes L."/>
            <person name="Hurhula B."/>
            <person name="Husby M.E."/>
            <person name="Kamat A."/>
            <person name="Kanga B."/>
            <person name="Kashin S."/>
            <person name="Khazanovich D."/>
            <person name="Kisner P."/>
            <person name="Lance K."/>
            <person name="Lara M."/>
            <person name="Lee W."/>
            <person name="Lennon N."/>
            <person name="Letendre F."/>
            <person name="LeVine R."/>
            <person name="Lipovsky A."/>
            <person name="Liu X."/>
            <person name="Liu J."/>
            <person name="Liu S."/>
            <person name="Lokyitsang T."/>
            <person name="Lokyitsang Y."/>
            <person name="Lubonja R."/>
            <person name="Lui A."/>
            <person name="MacDonald P."/>
            <person name="Magnisalis V."/>
            <person name="Maru K."/>
            <person name="Matthews C."/>
            <person name="McCusker W."/>
            <person name="McDonough S."/>
            <person name="Mehta T."/>
            <person name="Meldrim J."/>
            <person name="Meneus L."/>
            <person name="Mihai O."/>
            <person name="Mihalev A."/>
            <person name="Mihova T."/>
            <person name="Mittelman R."/>
            <person name="Mlenga V."/>
            <person name="Montmayeur A."/>
            <person name="Mulrain L."/>
            <person name="Navidi A."/>
            <person name="Naylor J."/>
            <person name="Negash T."/>
            <person name="Nguyen T."/>
            <person name="Nguyen N."/>
            <person name="Nicol R."/>
            <person name="Norbu C."/>
            <person name="Norbu N."/>
            <person name="Novod N."/>
            <person name="O'Neill B."/>
            <person name="Osman S."/>
            <person name="Markiewicz E."/>
            <person name="Oyono O.L."/>
            <person name="Patti C."/>
            <person name="Phunkhang P."/>
            <person name="Pierre F."/>
            <person name="Priest M."/>
            <person name="Raghuraman S."/>
            <person name="Rege F."/>
            <person name="Reyes R."/>
            <person name="Rise C."/>
            <person name="Rogov P."/>
            <person name="Ross K."/>
            <person name="Ryan E."/>
            <person name="Settipalli S."/>
            <person name="Shea T."/>
            <person name="Sherpa N."/>
            <person name="Shi L."/>
            <person name="Shih D."/>
            <person name="Sparrow T."/>
            <person name="Spaulding J."/>
            <person name="Stalker J."/>
            <person name="Stange-Thomann N."/>
            <person name="Stavropoulos S."/>
            <person name="Stone C."/>
            <person name="Strader C."/>
            <person name="Tesfaye S."/>
            <person name="Thomson T."/>
            <person name="Thoulutsang Y."/>
            <person name="Thoulutsang D."/>
            <person name="Topham K."/>
            <person name="Topping I."/>
            <person name="Tsamla T."/>
            <person name="Vassiliev H."/>
            <person name="Vo A."/>
            <person name="Wangchuk T."/>
            <person name="Wangdi T."/>
            <person name="Weiand M."/>
            <person name="Wilkinson J."/>
            <person name="Wilson A."/>
            <person name="Yadav S."/>
            <person name="Young G."/>
            <person name="Yu Q."/>
            <person name="Zembek L."/>
            <person name="Zhong D."/>
            <person name="Zimmer A."/>
            <person name="Zwirko Z."/>
            <person name="Jaffe D.B."/>
            <person name="Alvarez P."/>
            <person name="Brockman W."/>
            <person name="Butler J."/>
            <person name="Chin C."/>
            <person name="Gnerre S."/>
            <person name="Grabherr M."/>
            <person name="Kleber M."/>
            <person name="Mauceli E."/>
            <person name="MacCallum I."/>
        </authorList>
    </citation>
    <scope>NUCLEOTIDE SEQUENCE [LARGE SCALE GENOMIC DNA]</scope>
    <source>
        <strain evidence="3">Tucson 14030-0811.24</strain>
    </source>
</reference>
<dbReference type="InterPro" id="IPR010512">
    <property type="entry name" value="DUF1091"/>
</dbReference>
<keyword evidence="3" id="KW-1185">Reference proteome</keyword>
<dbReference type="HOGENOM" id="CLU_1344533_0_0_1"/>
<dbReference type="InParanoid" id="B4MM91"/>
<dbReference type="PANTHER" id="PTHR20898">
    <property type="entry name" value="DAEDALUS ON 3-RELATED-RELATED"/>
    <property type="match status" value="1"/>
</dbReference>